<name>A0AB39JCS1_9VIRU</name>
<dbReference type="EMBL" id="PP542043">
    <property type="protein sequence ID" value="XDO01873.1"/>
    <property type="molecule type" value="Genomic_DNA"/>
</dbReference>
<protein>
    <recommendedName>
        <fullName evidence="3">HNH nuclease domain-containing protein</fullName>
    </recommendedName>
</protein>
<organism evidence="2">
    <name type="scientific">Florenciella sp. virus SA2</name>
    <dbReference type="NCBI Taxonomy" id="3240092"/>
    <lineage>
        <taxon>Viruses</taxon>
    </lineage>
</organism>
<evidence type="ECO:0008006" key="3">
    <source>
        <dbReference type="Google" id="ProtNLM"/>
    </source>
</evidence>
<accession>A0AB39JCS1</accession>
<reference evidence="2" key="1">
    <citation type="submission" date="2024-03" db="EMBL/GenBank/DDBJ databases">
        <title>Eukaryotic viruses encode the ribosomal protein eL40.</title>
        <authorList>
            <person name="Thomy J."/>
            <person name="Schvarcz C.R."/>
            <person name="McBeain K.A."/>
            <person name="Edwards K.F."/>
            <person name="Steward G.F."/>
        </authorList>
    </citation>
    <scope>NUCLEOTIDE SEQUENCE</scope>
    <source>
        <strain evidence="2">FloV-SA2</strain>
    </source>
</reference>
<evidence type="ECO:0000256" key="1">
    <source>
        <dbReference type="SAM" id="MobiDB-lite"/>
    </source>
</evidence>
<dbReference type="SUPFAM" id="SSF54060">
    <property type="entry name" value="His-Me finger endonucleases"/>
    <property type="match status" value="1"/>
</dbReference>
<proteinExistence type="predicted"/>
<feature type="compositionally biased region" description="Basic and acidic residues" evidence="1">
    <location>
        <begin position="1"/>
        <end position="12"/>
    </location>
</feature>
<gene>
    <name evidence="2" type="ORF">FloV-SA2_00050</name>
</gene>
<sequence length="138" mass="16121">MYEKLSKEEVFRKLTTMAPPDPEPENKDKDNSVSISTTSTTHLNPVIEFTLNGQEFICSKNGDIYRKMKTNYWKEIINKSNHAKGYNMILIKNKQYSRAKIILYAFDKINLNDKYINIYHLNKNKLDCSISNLSLLHV</sequence>
<dbReference type="Gene3D" id="3.90.75.20">
    <property type="match status" value="1"/>
</dbReference>
<feature type="region of interest" description="Disordered" evidence="1">
    <location>
        <begin position="1"/>
        <end position="37"/>
    </location>
</feature>
<dbReference type="InterPro" id="IPR044925">
    <property type="entry name" value="His-Me_finger_sf"/>
</dbReference>
<evidence type="ECO:0000313" key="2">
    <source>
        <dbReference type="EMBL" id="XDO01873.1"/>
    </source>
</evidence>